<dbReference type="GO" id="GO:0098552">
    <property type="term" value="C:side of membrane"/>
    <property type="evidence" value="ECO:0007669"/>
    <property type="project" value="UniProtKB-KW"/>
</dbReference>
<feature type="compositionally biased region" description="Polar residues" evidence="20">
    <location>
        <begin position="582"/>
        <end position="591"/>
    </location>
</feature>
<accession>A0AAN6YXS2</accession>
<reference evidence="24" key="1">
    <citation type="journal article" date="2023" name="Mol. Phylogenet. Evol.">
        <title>Genome-scale phylogeny and comparative genomics of the fungal order Sordariales.</title>
        <authorList>
            <person name="Hensen N."/>
            <person name="Bonometti L."/>
            <person name="Westerberg I."/>
            <person name="Brannstrom I.O."/>
            <person name="Guillou S."/>
            <person name="Cros-Aarteil S."/>
            <person name="Calhoun S."/>
            <person name="Haridas S."/>
            <person name="Kuo A."/>
            <person name="Mondo S."/>
            <person name="Pangilinan J."/>
            <person name="Riley R."/>
            <person name="LaButti K."/>
            <person name="Andreopoulos B."/>
            <person name="Lipzen A."/>
            <person name="Chen C."/>
            <person name="Yan M."/>
            <person name="Daum C."/>
            <person name="Ng V."/>
            <person name="Clum A."/>
            <person name="Steindorff A."/>
            <person name="Ohm R.A."/>
            <person name="Martin F."/>
            <person name="Silar P."/>
            <person name="Natvig D.O."/>
            <person name="Lalanne C."/>
            <person name="Gautier V."/>
            <person name="Ament-Velasquez S.L."/>
            <person name="Kruys A."/>
            <person name="Hutchinson M.I."/>
            <person name="Powell A.J."/>
            <person name="Barry K."/>
            <person name="Miller A.N."/>
            <person name="Grigoriev I.V."/>
            <person name="Debuchy R."/>
            <person name="Gladieux P."/>
            <person name="Hiltunen Thoren M."/>
            <person name="Johannesson H."/>
        </authorList>
    </citation>
    <scope>NUCLEOTIDE SEQUENCE</scope>
    <source>
        <strain evidence="24">CBS 508.74</strain>
    </source>
</reference>
<evidence type="ECO:0000259" key="23">
    <source>
        <dbReference type="PROSITE" id="PS51910"/>
    </source>
</evidence>
<evidence type="ECO:0000256" key="8">
    <source>
        <dbReference type="ARBA" id="ARBA00022669"/>
    </source>
</evidence>
<evidence type="ECO:0000256" key="14">
    <source>
        <dbReference type="ARBA" id="ARBA00023277"/>
    </source>
</evidence>
<protein>
    <recommendedName>
        <fullName evidence="4">chitinase</fullName>
        <ecNumber evidence="4">3.2.1.14</ecNumber>
    </recommendedName>
</protein>
<keyword evidence="17" id="KW-0624">Polysaccharide degradation</keyword>
<dbReference type="InterPro" id="IPR018392">
    <property type="entry name" value="LysM"/>
</dbReference>
<dbReference type="RefSeq" id="XP_064675028.1">
    <property type="nucleotide sequence ID" value="XM_064814092.1"/>
</dbReference>
<keyword evidence="8" id="KW-0147">Chitin-binding</keyword>
<dbReference type="PROSITE" id="PS51910">
    <property type="entry name" value="GH18_2"/>
    <property type="match status" value="1"/>
</dbReference>
<comment type="similarity">
    <text evidence="18">Belongs to the glycosyl hydrolase 18 family. Chitinase class III subfamily.</text>
</comment>
<feature type="region of interest" description="Disordered" evidence="20">
    <location>
        <begin position="827"/>
        <end position="854"/>
    </location>
</feature>
<feature type="chain" id="PRO_5043020475" description="chitinase" evidence="21">
    <location>
        <begin position="19"/>
        <end position="895"/>
    </location>
</feature>
<evidence type="ECO:0000256" key="7">
    <source>
        <dbReference type="ARBA" id="ARBA00022622"/>
    </source>
</evidence>
<dbReference type="PANTHER" id="PTHR45708">
    <property type="entry name" value="ENDOCHITINASE"/>
    <property type="match status" value="1"/>
</dbReference>
<comment type="catalytic activity">
    <reaction evidence="1">
        <text>Random endo-hydrolysis of N-acetyl-beta-D-glucosaminide (1-&gt;4)-beta-linkages in chitin and chitodextrins.</text>
        <dbReference type="EC" id="3.2.1.14"/>
    </reaction>
</comment>
<evidence type="ECO:0000259" key="22">
    <source>
        <dbReference type="PROSITE" id="PS51782"/>
    </source>
</evidence>
<gene>
    <name evidence="24" type="ORF">N656DRAFT_773598</name>
</gene>
<keyword evidence="7" id="KW-0336">GPI-anchor</keyword>
<keyword evidence="13" id="KW-0325">Glycoprotein</keyword>
<dbReference type="Pfam" id="PF00704">
    <property type="entry name" value="Glyco_hydro_18"/>
    <property type="match status" value="1"/>
</dbReference>
<evidence type="ECO:0000256" key="10">
    <source>
        <dbReference type="ARBA" id="ARBA00022801"/>
    </source>
</evidence>
<feature type="signal peptide" evidence="21">
    <location>
        <begin position="1"/>
        <end position="18"/>
    </location>
</feature>
<keyword evidence="14" id="KW-0119">Carbohydrate metabolism</keyword>
<dbReference type="GeneID" id="89938217"/>
<dbReference type="PROSITE" id="PS01095">
    <property type="entry name" value="GH18_1"/>
    <property type="match status" value="1"/>
</dbReference>
<keyword evidence="6" id="KW-0964">Secreted</keyword>
<dbReference type="CDD" id="cd02877">
    <property type="entry name" value="GH18_hevamine_XipI_class_III"/>
    <property type="match status" value="1"/>
</dbReference>
<dbReference type="SUPFAM" id="SSF51445">
    <property type="entry name" value="(Trans)glycosidases"/>
    <property type="match status" value="1"/>
</dbReference>
<dbReference type="Gene3D" id="3.10.350.10">
    <property type="entry name" value="LysM domain"/>
    <property type="match status" value="1"/>
</dbReference>
<evidence type="ECO:0000256" key="18">
    <source>
        <dbReference type="ARBA" id="ARBA00025727"/>
    </source>
</evidence>
<feature type="domain" description="LysM" evidence="22">
    <location>
        <begin position="359"/>
        <end position="405"/>
    </location>
</feature>
<proteinExistence type="inferred from homology"/>
<keyword evidence="15" id="KW-0449">Lipoprotein</keyword>
<organism evidence="24 25">
    <name type="scientific">Canariomyces notabilis</name>
    <dbReference type="NCBI Taxonomy" id="2074819"/>
    <lineage>
        <taxon>Eukaryota</taxon>
        <taxon>Fungi</taxon>
        <taxon>Dikarya</taxon>
        <taxon>Ascomycota</taxon>
        <taxon>Pezizomycotina</taxon>
        <taxon>Sordariomycetes</taxon>
        <taxon>Sordariomycetidae</taxon>
        <taxon>Sordariales</taxon>
        <taxon>Chaetomiaceae</taxon>
        <taxon>Canariomyces</taxon>
    </lineage>
</organism>
<feature type="compositionally biased region" description="Low complexity" evidence="20">
    <location>
        <begin position="592"/>
        <end position="650"/>
    </location>
</feature>
<evidence type="ECO:0000256" key="21">
    <source>
        <dbReference type="SAM" id="SignalP"/>
    </source>
</evidence>
<feature type="domain" description="GH18" evidence="23">
    <location>
        <begin position="20"/>
        <end position="328"/>
    </location>
</feature>
<keyword evidence="11" id="KW-0146">Chitin degradation</keyword>
<dbReference type="EC" id="3.2.1.14" evidence="4"/>
<dbReference type="Proteomes" id="UP001302812">
    <property type="component" value="Unassembled WGS sequence"/>
</dbReference>
<dbReference type="GO" id="GO:0008843">
    <property type="term" value="F:endochitinase activity"/>
    <property type="evidence" value="ECO:0007669"/>
    <property type="project" value="UniProtKB-EC"/>
</dbReference>
<dbReference type="Gene3D" id="3.20.20.80">
    <property type="entry name" value="Glycosidases"/>
    <property type="match status" value="1"/>
</dbReference>
<evidence type="ECO:0000256" key="2">
    <source>
        <dbReference type="ARBA" id="ARBA00004609"/>
    </source>
</evidence>
<feature type="compositionally biased region" description="Low complexity" evidence="20">
    <location>
        <begin position="477"/>
        <end position="502"/>
    </location>
</feature>
<dbReference type="AlphaFoldDB" id="A0AAN6YXS2"/>
<dbReference type="InterPro" id="IPR017853">
    <property type="entry name" value="GH"/>
</dbReference>
<dbReference type="GO" id="GO:0008061">
    <property type="term" value="F:chitin binding"/>
    <property type="evidence" value="ECO:0007669"/>
    <property type="project" value="UniProtKB-KW"/>
</dbReference>
<keyword evidence="9 21" id="KW-0732">Signal</keyword>
<evidence type="ECO:0000256" key="19">
    <source>
        <dbReference type="RuleBase" id="RU000489"/>
    </source>
</evidence>
<dbReference type="PANTHER" id="PTHR45708:SF47">
    <property type="entry name" value="ENDOCHITINASE A"/>
    <property type="match status" value="1"/>
</dbReference>
<dbReference type="InterPro" id="IPR050542">
    <property type="entry name" value="Glycosyl_Hydrlase18_Chitinase"/>
</dbReference>
<reference evidence="24" key="2">
    <citation type="submission" date="2023-05" db="EMBL/GenBank/DDBJ databases">
        <authorList>
            <consortium name="Lawrence Berkeley National Laboratory"/>
            <person name="Steindorff A."/>
            <person name="Hensen N."/>
            <person name="Bonometti L."/>
            <person name="Westerberg I."/>
            <person name="Brannstrom I.O."/>
            <person name="Guillou S."/>
            <person name="Cros-Aarteil S."/>
            <person name="Calhoun S."/>
            <person name="Haridas S."/>
            <person name="Kuo A."/>
            <person name="Mondo S."/>
            <person name="Pangilinan J."/>
            <person name="Riley R."/>
            <person name="Labutti K."/>
            <person name="Andreopoulos B."/>
            <person name="Lipzen A."/>
            <person name="Chen C."/>
            <person name="Yanf M."/>
            <person name="Daum C."/>
            <person name="Ng V."/>
            <person name="Clum A."/>
            <person name="Ohm R."/>
            <person name="Martin F."/>
            <person name="Silar P."/>
            <person name="Natvig D."/>
            <person name="Lalanne C."/>
            <person name="Gautier V."/>
            <person name="Ament-Velasquez S.L."/>
            <person name="Kruys A."/>
            <person name="Hutchinson M.I."/>
            <person name="Powell A.J."/>
            <person name="Barry K."/>
            <person name="Miller A.N."/>
            <person name="Grigoriev I.V."/>
            <person name="Debuchy R."/>
            <person name="Gladieux P."/>
            <person name="Thoren M.H."/>
            <person name="Johannesson H."/>
        </authorList>
    </citation>
    <scope>NUCLEOTIDE SEQUENCE</scope>
    <source>
        <strain evidence="24">CBS 508.74</strain>
    </source>
</reference>
<comment type="subcellular location">
    <subcellularLocation>
        <location evidence="2">Cell membrane</location>
        <topology evidence="2">Lipid-anchor</topology>
        <topology evidence="2">GPI-anchor</topology>
    </subcellularLocation>
    <subcellularLocation>
        <location evidence="3">Secreted</location>
    </subcellularLocation>
</comment>
<keyword evidence="12" id="KW-0472">Membrane</keyword>
<evidence type="ECO:0000256" key="9">
    <source>
        <dbReference type="ARBA" id="ARBA00022729"/>
    </source>
</evidence>
<evidence type="ECO:0000256" key="20">
    <source>
        <dbReference type="SAM" id="MobiDB-lite"/>
    </source>
</evidence>
<feature type="compositionally biased region" description="Low complexity" evidence="20">
    <location>
        <begin position="768"/>
        <end position="794"/>
    </location>
</feature>
<dbReference type="EMBL" id="MU853332">
    <property type="protein sequence ID" value="KAK4117458.1"/>
    <property type="molecule type" value="Genomic_DNA"/>
</dbReference>
<dbReference type="SMART" id="SM00257">
    <property type="entry name" value="LysM"/>
    <property type="match status" value="1"/>
</dbReference>
<dbReference type="InterPro" id="IPR045321">
    <property type="entry name" value="Cts1-like"/>
</dbReference>
<evidence type="ECO:0000313" key="25">
    <source>
        <dbReference type="Proteomes" id="UP001302812"/>
    </source>
</evidence>
<keyword evidence="25" id="KW-1185">Reference proteome</keyword>
<dbReference type="CDD" id="cd00118">
    <property type="entry name" value="LysM"/>
    <property type="match status" value="1"/>
</dbReference>
<dbReference type="GO" id="GO:0005576">
    <property type="term" value="C:extracellular region"/>
    <property type="evidence" value="ECO:0007669"/>
    <property type="project" value="UniProtKB-SubCell"/>
</dbReference>
<evidence type="ECO:0000256" key="11">
    <source>
        <dbReference type="ARBA" id="ARBA00023024"/>
    </source>
</evidence>
<feature type="region of interest" description="Disordered" evidence="20">
    <location>
        <begin position="414"/>
        <end position="650"/>
    </location>
</feature>
<evidence type="ECO:0000256" key="3">
    <source>
        <dbReference type="ARBA" id="ARBA00004613"/>
    </source>
</evidence>
<dbReference type="SUPFAM" id="SSF54106">
    <property type="entry name" value="LysM domain"/>
    <property type="match status" value="1"/>
</dbReference>
<keyword evidence="5" id="KW-1003">Cell membrane</keyword>
<feature type="compositionally biased region" description="Acidic residues" evidence="20">
    <location>
        <begin position="567"/>
        <end position="578"/>
    </location>
</feature>
<dbReference type="PROSITE" id="PS51782">
    <property type="entry name" value="LYSM"/>
    <property type="match status" value="1"/>
</dbReference>
<keyword evidence="16 19" id="KW-0326">Glycosidase</keyword>
<dbReference type="InterPro" id="IPR001579">
    <property type="entry name" value="Glyco_hydro_18_chit_AS"/>
</dbReference>
<feature type="compositionally biased region" description="Low complexity" evidence="20">
    <location>
        <begin position="516"/>
        <end position="566"/>
    </location>
</feature>
<evidence type="ECO:0000256" key="12">
    <source>
        <dbReference type="ARBA" id="ARBA00023136"/>
    </source>
</evidence>
<evidence type="ECO:0000256" key="13">
    <source>
        <dbReference type="ARBA" id="ARBA00023180"/>
    </source>
</evidence>
<evidence type="ECO:0000256" key="16">
    <source>
        <dbReference type="ARBA" id="ARBA00023295"/>
    </source>
</evidence>
<evidence type="ECO:0000256" key="4">
    <source>
        <dbReference type="ARBA" id="ARBA00012729"/>
    </source>
</evidence>
<evidence type="ECO:0000256" key="17">
    <source>
        <dbReference type="ARBA" id="ARBA00023326"/>
    </source>
</evidence>
<feature type="compositionally biased region" description="Low complexity" evidence="20">
    <location>
        <begin position="414"/>
        <end position="470"/>
    </location>
</feature>
<evidence type="ECO:0000256" key="5">
    <source>
        <dbReference type="ARBA" id="ARBA00022475"/>
    </source>
</evidence>
<dbReference type="GO" id="GO:0006032">
    <property type="term" value="P:chitin catabolic process"/>
    <property type="evidence" value="ECO:0007669"/>
    <property type="project" value="UniProtKB-KW"/>
</dbReference>
<feature type="region of interest" description="Disordered" evidence="20">
    <location>
        <begin position="768"/>
        <end position="808"/>
    </location>
</feature>
<dbReference type="GO" id="GO:0000272">
    <property type="term" value="P:polysaccharide catabolic process"/>
    <property type="evidence" value="ECO:0007669"/>
    <property type="project" value="UniProtKB-KW"/>
</dbReference>
<comment type="caution">
    <text evidence="24">The sequence shown here is derived from an EMBL/GenBank/DDBJ whole genome shotgun (WGS) entry which is preliminary data.</text>
</comment>
<keyword evidence="10 19" id="KW-0378">Hydrolase</keyword>
<dbReference type="InterPro" id="IPR036779">
    <property type="entry name" value="LysM_dom_sf"/>
</dbReference>
<dbReference type="Pfam" id="PF01476">
    <property type="entry name" value="LysM"/>
    <property type="match status" value="1"/>
</dbReference>
<name>A0AAN6YXS2_9PEZI</name>
<evidence type="ECO:0000256" key="6">
    <source>
        <dbReference type="ARBA" id="ARBA00022525"/>
    </source>
</evidence>
<evidence type="ECO:0000256" key="15">
    <source>
        <dbReference type="ARBA" id="ARBA00023288"/>
    </source>
</evidence>
<evidence type="ECO:0000256" key="1">
    <source>
        <dbReference type="ARBA" id="ARBA00000822"/>
    </source>
</evidence>
<sequence>MFTKTLALAAMAAAPALATPAVNVYWGQKGLETDRLRSYCDAPGFEYVTVGFVNKSPENDPSGLGYPGTDFSRHCLDLYYMDKSKRKSSLLSHCGLISADIRYCQKKGKKVLLSIGGEFNPPKTDYSVSSPAAGEYFANFIWGAFGPYDPSWELARPFDDFYSGADEGEEHFVFDGFDFDIEAKFDDQSGYIAMVNKLRELTNMDTSKKYLITAAPECPLDPRYFKMKDIIQKCSFDALFVQFYNNEVCEGAANNFDAWAAYLQGTESRDAKIFIGLPGSPQAAGSGYLDPIAARNLLLKHKNKASFGGVMVWDAFFGSQLPTGTGGKNYYQFVHDVAVGAPAPTTSSPPVPAPTDCVKTYEVKPNDLCYLIANEYGLYLSELLQYNPSLNSECTNLLGGQKLCVKLGNLPKSTSTTVATTTSTSTSASSTTTSASSTTTAPSSTSEASTTTSTSEVPSTTTSDVITPTSTEEDKTSTSPATSTSETSTTTSTSEVPSTTTSDVISPTSTEEDKTSTSPATSTSETSATTSTSEVPSTTTSDVSSTITSAPEVSSTTTSDVASSTSTDDDDSCEDDETTTSLPSVTGSPSGTTMSPDVSTTTTSSPSDSATPTDVSTTASASSGENTTSPGTSTTTSPTSEGSSDPTSIATQSYTTSTIYTTSTYTVTSCAPSVTSCPGRVVTETIAISTTVCPVTPTATATATATETSSPQTSEGGETWTTSTIYSTKTYTITSCPPSAATDCPGKLGQVTTELVAVTTTVCPVTTVTPSASASKPTSTAPGAAATISSPVGGSEEEEVDSTTTSQATTTKFTTITVPKVTATVSASSETKETKVQTAKSTPPGAPALGTGTGVGVVRPSATYTAPVTAGAGRVAGVGGLGLLGAGLPLLFFAV</sequence>
<evidence type="ECO:0000313" key="24">
    <source>
        <dbReference type="EMBL" id="KAK4117458.1"/>
    </source>
</evidence>
<dbReference type="InterPro" id="IPR001223">
    <property type="entry name" value="Glyco_hydro18_cat"/>
</dbReference>
<dbReference type="GO" id="GO:0005886">
    <property type="term" value="C:plasma membrane"/>
    <property type="evidence" value="ECO:0007669"/>
    <property type="project" value="UniProtKB-SubCell"/>
</dbReference>